<dbReference type="PANTHER" id="PTHR32507:SF8">
    <property type="entry name" value="CNH1P"/>
    <property type="match status" value="1"/>
</dbReference>
<sequence length="422" mass="45554">MTIELHDVFYIVTGLVFAGFTFVPLYGKSMFVTAPILFLIAGALLALSPVALPVIDPLESVLYRDTIEYLTELIVIIALAGAGLAVDREAGKREWQHTWVLLVLVMPLSIIVIAYLGQSMVGLSIAGSVLLAAALAPTDPVLARAVQVSGPLKGEEDDVRLSLTTEAGLNDGLAFPFVHLAVVLAGMSLASYADIKTEELWTWVWLDLLYRVLMGIAAGWALGHLVSRFVFSRFGDAAAGGENQGLVLMASTFLTYGLTELIGGYGFLAVFVSARAARAFVRGTKHESYAAMPHWFSDQIEKVLLALLLLWLGSVAVSGMLNSLSMAELGVALLLIFVVRPVLAYICLLPTQGSRIDRGLIAMMGIRGFGTFFYVAYAQSQSDFDNIESIWRICIVAVILSIFVHGMTSAVGKRVMGKAKQE</sequence>
<keyword evidence="7 8" id="KW-0472">Membrane</keyword>
<accession>A0ABP7P0U3</accession>
<feature type="transmembrane region" description="Helical" evidence="8">
    <location>
        <begin position="173"/>
        <end position="192"/>
    </location>
</feature>
<feature type="transmembrane region" description="Helical" evidence="8">
    <location>
        <begin position="360"/>
        <end position="378"/>
    </location>
</feature>
<feature type="transmembrane region" description="Helical" evidence="8">
    <location>
        <begin position="204"/>
        <end position="226"/>
    </location>
</feature>
<keyword evidence="11" id="KW-1185">Reference proteome</keyword>
<evidence type="ECO:0000256" key="5">
    <source>
        <dbReference type="ARBA" id="ARBA00022989"/>
    </source>
</evidence>
<keyword evidence="5 8" id="KW-1133">Transmembrane helix</keyword>
<dbReference type="Proteomes" id="UP001501337">
    <property type="component" value="Unassembled WGS sequence"/>
</dbReference>
<keyword evidence="3" id="KW-0050">Antiport</keyword>
<feature type="transmembrane region" description="Helical" evidence="8">
    <location>
        <begin position="32"/>
        <end position="55"/>
    </location>
</feature>
<feature type="transmembrane region" description="Helical" evidence="8">
    <location>
        <begin position="98"/>
        <end position="116"/>
    </location>
</feature>
<comment type="caution">
    <text evidence="10">The sequence shown here is derived from an EMBL/GenBank/DDBJ whole genome shotgun (WGS) entry which is preliminary data.</text>
</comment>
<evidence type="ECO:0000256" key="6">
    <source>
        <dbReference type="ARBA" id="ARBA00023065"/>
    </source>
</evidence>
<name>A0ABP7P0U3_9GAMM</name>
<comment type="subcellular location">
    <subcellularLocation>
        <location evidence="1">Cell membrane</location>
        <topology evidence="1">Multi-pass membrane protein</topology>
    </subcellularLocation>
</comment>
<reference evidence="11" key="1">
    <citation type="journal article" date="2019" name="Int. J. Syst. Evol. Microbiol.">
        <title>The Global Catalogue of Microorganisms (GCM) 10K type strain sequencing project: providing services to taxonomists for standard genome sequencing and annotation.</title>
        <authorList>
            <consortium name="The Broad Institute Genomics Platform"/>
            <consortium name="The Broad Institute Genome Sequencing Center for Infectious Disease"/>
            <person name="Wu L."/>
            <person name="Ma J."/>
        </authorList>
    </citation>
    <scope>NUCLEOTIDE SEQUENCE [LARGE SCALE GENOMIC DNA]</scope>
    <source>
        <strain evidence="11">JCM 17555</strain>
    </source>
</reference>
<dbReference type="EMBL" id="BAABBO010000007">
    <property type="protein sequence ID" value="GAA3957831.1"/>
    <property type="molecule type" value="Genomic_DNA"/>
</dbReference>
<keyword evidence="4 8" id="KW-0812">Transmembrane</keyword>
<keyword evidence="2" id="KW-0813">Transport</keyword>
<evidence type="ECO:0000256" key="4">
    <source>
        <dbReference type="ARBA" id="ARBA00022692"/>
    </source>
</evidence>
<evidence type="ECO:0000259" key="9">
    <source>
        <dbReference type="Pfam" id="PF00999"/>
    </source>
</evidence>
<feature type="transmembrane region" description="Helical" evidence="8">
    <location>
        <begin position="303"/>
        <end position="323"/>
    </location>
</feature>
<evidence type="ECO:0000313" key="11">
    <source>
        <dbReference type="Proteomes" id="UP001501337"/>
    </source>
</evidence>
<evidence type="ECO:0000256" key="2">
    <source>
        <dbReference type="ARBA" id="ARBA00022448"/>
    </source>
</evidence>
<evidence type="ECO:0000313" key="10">
    <source>
        <dbReference type="EMBL" id="GAA3957831.1"/>
    </source>
</evidence>
<keyword evidence="6" id="KW-0406">Ion transport</keyword>
<dbReference type="InterPro" id="IPR006153">
    <property type="entry name" value="Cation/H_exchanger_TM"/>
</dbReference>
<dbReference type="RefSeq" id="WP_344804976.1">
    <property type="nucleotide sequence ID" value="NZ_BAABBO010000007.1"/>
</dbReference>
<dbReference type="Pfam" id="PF00999">
    <property type="entry name" value="Na_H_Exchanger"/>
    <property type="match status" value="1"/>
</dbReference>
<evidence type="ECO:0000256" key="7">
    <source>
        <dbReference type="ARBA" id="ARBA00023136"/>
    </source>
</evidence>
<feature type="transmembrane region" description="Helical" evidence="8">
    <location>
        <begin position="390"/>
        <end position="411"/>
    </location>
</feature>
<evidence type="ECO:0000256" key="1">
    <source>
        <dbReference type="ARBA" id="ARBA00004651"/>
    </source>
</evidence>
<feature type="domain" description="Cation/H+ exchanger transmembrane" evidence="9">
    <location>
        <begin position="22"/>
        <end position="408"/>
    </location>
</feature>
<organism evidence="10 11">
    <name type="scientific">Allohahella marinimesophila</name>
    <dbReference type="NCBI Taxonomy" id="1054972"/>
    <lineage>
        <taxon>Bacteria</taxon>
        <taxon>Pseudomonadati</taxon>
        <taxon>Pseudomonadota</taxon>
        <taxon>Gammaproteobacteria</taxon>
        <taxon>Oceanospirillales</taxon>
        <taxon>Hahellaceae</taxon>
        <taxon>Allohahella</taxon>
    </lineage>
</organism>
<evidence type="ECO:0000256" key="8">
    <source>
        <dbReference type="SAM" id="Phobius"/>
    </source>
</evidence>
<proteinExistence type="predicted"/>
<feature type="transmembrane region" description="Helical" evidence="8">
    <location>
        <begin position="246"/>
        <end position="272"/>
    </location>
</feature>
<protein>
    <submittedName>
        <fullName evidence="10">Sodium:proton antiporter</fullName>
    </submittedName>
</protein>
<feature type="transmembrane region" description="Helical" evidence="8">
    <location>
        <begin position="67"/>
        <end position="86"/>
    </location>
</feature>
<dbReference type="PANTHER" id="PTHR32507">
    <property type="entry name" value="NA(+)/H(+) ANTIPORTER 1"/>
    <property type="match status" value="1"/>
</dbReference>
<feature type="transmembrane region" description="Helical" evidence="8">
    <location>
        <begin position="329"/>
        <end position="348"/>
    </location>
</feature>
<gene>
    <name evidence="10" type="ORF">GCM10022278_15420</name>
</gene>
<evidence type="ECO:0000256" key="3">
    <source>
        <dbReference type="ARBA" id="ARBA00022449"/>
    </source>
</evidence>
<feature type="transmembrane region" description="Helical" evidence="8">
    <location>
        <begin position="7"/>
        <end position="26"/>
    </location>
</feature>